<comment type="caution">
    <text evidence="1">The sequence shown here is derived from an EMBL/GenBank/DDBJ whole genome shotgun (WGS) entry which is preliminary data.</text>
</comment>
<organism evidence="1 2">
    <name type="scientific">Phytophthora fragariaefolia</name>
    <dbReference type="NCBI Taxonomy" id="1490495"/>
    <lineage>
        <taxon>Eukaryota</taxon>
        <taxon>Sar</taxon>
        <taxon>Stramenopiles</taxon>
        <taxon>Oomycota</taxon>
        <taxon>Peronosporomycetes</taxon>
        <taxon>Peronosporales</taxon>
        <taxon>Peronosporaceae</taxon>
        <taxon>Phytophthora</taxon>
    </lineage>
</organism>
<name>A0A9W6XGU6_9STRA</name>
<keyword evidence="2" id="KW-1185">Reference proteome</keyword>
<evidence type="ECO:0000313" key="1">
    <source>
        <dbReference type="EMBL" id="GMF38216.1"/>
    </source>
</evidence>
<sequence>MCLLFGCVASKVSLSGKSVVVDAKETLAVGEQADEVNIGGEDVGRVKLQGEAVTLSGMYFQYLNGTSLSVHSNKINIGGKATSSITIGNSGATVDIGPKAKDLTIGEGSSTIDIGSDASVINLSGSITVNGKPLDSRRLAVQKNVWNEDKQKNFGYLNAHHISVPVGLTQPLTTFTLQWDTGFSSEPEVYRVDAHSQRMLSIAPSMDRNSETSTRHLQVSLQISSVVLALLSSSAPTVANTSKIRYVCEQCCLLLCSYLMLVSYY</sequence>
<dbReference type="AlphaFoldDB" id="A0A9W6XGU6"/>
<accession>A0A9W6XGU6</accession>
<evidence type="ECO:0000313" key="2">
    <source>
        <dbReference type="Proteomes" id="UP001165121"/>
    </source>
</evidence>
<gene>
    <name evidence="1" type="ORF">Pfra01_001093900</name>
</gene>
<dbReference type="EMBL" id="BSXT01001077">
    <property type="protein sequence ID" value="GMF38216.1"/>
    <property type="molecule type" value="Genomic_DNA"/>
</dbReference>
<reference evidence="1" key="1">
    <citation type="submission" date="2023-04" db="EMBL/GenBank/DDBJ databases">
        <title>Phytophthora fragariaefolia NBRC 109709.</title>
        <authorList>
            <person name="Ichikawa N."/>
            <person name="Sato H."/>
            <person name="Tonouchi N."/>
        </authorList>
    </citation>
    <scope>NUCLEOTIDE SEQUENCE</scope>
    <source>
        <strain evidence="1">NBRC 109709</strain>
    </source>
</reference>
<protein>
    <submittedName>
        <fullName evidence="1">Unnamed protein product</fullName>
    </submittedName>
</protein>
<proteinExistence type="predicted"/>
<dbReference type="Proteomes" id="UP001165121">
    <property type="component" value="Unassembled WGS sequence"/>
</dbReference>
<dbReference type="OrthoDB" id="196040at2759"/>